<keyword evidence="2" id="KW-0067">ATP-binding</keyword>
<evidence type="ECO:0000313" key="4">
    <source>
        <dbReference type="EMBL" id="RLM75556.1"/>
    </source>
</evidence>
<sequence length="121" mass="13814">MDEQRYQETLSGCCLVKDLKMMLFGDHTQIGERGVTLSGGQKQHIQLALLDDPFSVVEFCGLFGLPLFLCLYHGAAHNRILRLEGTDLFIDHFQALNGPPVFWKNRMTPEPYHQPRSDRPV</sequence>
<dbReference type="OrthoDB" id="785575at2759"/>
<keyword evidence="5" id="KW-1185">Reference proteome</keyword>
<protein>
    <recommendedName>
        <fullName evidence="6">ABC transporter domain-containing protein</fullName>
    </recommendedName>
</protein>
<dbReference type="SUPFAM" id="SSF52540">
    <property type="entry name" value="P-loop containing nucleoside triphosphate hydrolases"/>
    <property type="match status" value="1"/>
</dbReference>
<dbReference type="STRING" id="4540.A0A3L6QD83"/>
<organism evidence="4 5">
    <name type="scientific">Panicum miliaceum</name>
    <name type="common">Proso millet</name>
    <name type="synonym">Broomcorn millet</name>
    <dbReference type="NCBI Taxonomy" id="4540"/>
    <lineage>
        <taxon>Eukaryota</taxon>
        <taxon>Viridiplantae</taxon>
        <taxon>Streptophyta</taxon>
        <taxon>Embryophyta</taxon>
        <taxon>Tracheophyta</taxon>
        <taxon>Spermatophyta</taxon>
        <taxon>Magnoliopsida</taxon>
        <taxon>Liliopsida</taxon>
        <taxon>Poales</taxon>
        <taxon>Poaceae</taxon>
        <taxon>PACMAD clade</taxon>
        <taxon>Panicoideae</taxon>
        <taxon>Panicodae</taxon>
        <taxon>Paniceae</taxon>
        <taxon>Panicinae</taxon>
        <taxon>Panicum</taxon>
        <taxon>Panicum sect. Panicum</taxon>
    </lineage>
</organism>
<dbReference type="GO" id="GO:0005524">
    <property type="term" value="F:ATP binding"/>
    <property type="evidence" value="ECO:0007669"/>
    <property type="project" value="UniProtKB-KW"/>
</dbReference>
<evidence type="ECO:0000313" key="5">
    <source>
        <dbReference type="Proteomes" id="UP000275267"/>
    </source>
</evidence>
<accession>A0A3L6QD83</accession>
<evidence type="ECO:0000256" key="3">
    <source>
        <dbReference type="SAM" id="Phobius"/>
    </source>
</evidence>
<evidence type="ECO:0008006" key="6">
    <source>
        <dbReference type="Google" id="ProtNLM"/>
    </source>
</evidence>
<dbReference type="Proteomes" id="UP000275267">
    <property type="component" value="Unassembled WGS sequence"/>
</dbReference>
<dbReference type="InterPro" id="IPR027417">
    <property type="entry name" value="P-loop_NTPase"/>
</dbReference>
<feature type="transmembrane region" description="Helical" evidence="3">
    <location>
        <begin position="54"/>
        <end position="72"/>
    </location>
</feature>
<comment type="caution">
    <text evidence="4">The sequence shown here is derived from an EMBL/GenBank/DDBJ whole genome shotgun (WGS) entry which is preliminary data.</text>
</comment>
<proteinExistence type="predicted"/>
<dbReference type="InterPro" id="IPR050173">
    <property type="entry name" value="ABC_transporter_C-like"/>
</dbReference>
<dbReference type="PANTHER" id="PTHR24223:SF369">
    <property type="entry name" value="ABC TRANSPORTER C FAMILY MEMBER 10"/>
    <property type="match status" value="1"/>
</dbReference>
<keyword evidence="3" id="KW-0812">Transmembrane</keyword>
<dbReference type="GO" id="GO:0016020">
    <property type="term" value="C:membrane"/>
    <property type="evidence" value="ECO:0007669"/>
    <property type="project" value="TreeGrafter"/>
</dbReference>
<dbReference type="EMBL" id="PQIB02000013">
    <property type="protein sequence ID" value="RLM75556.1"/>
    <property type="molecule type" value="Genomic_DNA"/>
</dbReference>
<evidence type="ECO:0000256" key="1">
    <source>
        <dbReference type="ARBA" id="ARBA00022741"/>
    </source>
</evidence>
<keyword evidence="3" id="KW-1133">Transmembrane helix</keyword>
<evidence type="ECO:0000256" key="2">
    <source>
        <dbReference type="ARBA" id="ARBA00022840"/>
    </source>
</evidence>
<name>A0A3L6QD83_PANMI</name>
<gene>
    <name evidence="4" type="ORF">C2845_PM15G02980</name>
</gene>
<reference evidence="5" key="1">
    <citation type="journal article" date="2019" name="Nat. Commun.">
        <title>The genome of broomcorn millet.</title>
        <authorList>
            <person name="Zou C."/>
            <person name="Miki D."/>
            <person name="Li D."/>
            <person name="Tang Q."/>
            <person name="Xiao L."/>
            <person name="Rajput S."/>
            <person name="Deng P."/>
            <person name="Jia W."/>
            <person name="Huang R."/>
            <person name="Zhang M."/>
            <person name="Sun Y."/>
            <person name="Hu J."/>
            <person name="Fu X."/>
            <person name="Schnable P.S."/>
            <person name="Li F."/>
            <person name="Zhang H."/>
            <person name="Feng B."/>
            <person name="Zhu X."/>
            <person name="Liu R."/>
            <person name="Schnable J.C."/>
            <person name="Zhu J.-K."/>
            <person name="Zhang H."/>
        </authorList>
    </citation>
    <scope>NUCLEOTIDE SEQUENCE [LARGE SCALE GENOMIC DNA]</scope>
</reference>
<dbReference type="Gene3D" id="3.40.50.300">
    <property type="entry name" value="P-loop containing nucleotide triphosphate hydrolases"/>
    <property type="match status" value="1"/>
</dbReference>
<keyword evidence="1" id="KW-0547">Nucleotide-binding</keyword>
<dbReference type="PANTHER" id="PTHR24223">
    <property type="entry name" value="ATP-BINDING CASSETTE SUB-FAMILY C"/>
    <property type="match status" value="1"/>
</dbReference>
<dbReference type="GO" id="GO:0042626">
    <property type="term" value="F:ATPase-coupled transmembrane transporter activity"/>
    <property type="evidence" value="ECO:0007669"/>
    <property type="project" value="TreeGrafter"/>
</dbReference>
<dbReference type="AlphaFoldDB" id="A0A3L6QD83"/>
<keyword evidence="3" id="KW-0472">Membrane</keyword>